<keyword evidence="2" id="KW-1185">Reference proteome</keyword>
<evidence type="ECO:0000313" key="2">
    <source>
        <dbReference type="Proteomes" id="UP001237595"/>
    </source>
</evidence>
<comment type="caution">
    <text evidence="1">The sequence shown here is derived from an EMBL/GenBank/DDBJ whole genome shotgun (WGS) entry which is preliminary data.</text>
</comment>
<dbReference type="InterPro" id="IPR011053">
    <property type="entry name" value="Single_hybrid_motif"/>
</dbReference>
<evidence type="ECO:0008006" key="3">
    <source>
        <dbReference type="Google" id="ProtNLM"/>
    </source>
</evidence>
<dbReference type="RefSeq" id="WP_281457200.1">
    <property type="nucleotide sequence ID" value="NZ_JASAOF010000013.1"/>
</dbReference>
<dbReference type="Proteomes" id="UP001237595">
    <property type="component" value="Unassembled WGS sequence"/>
</dbReference>
<protein>
    <recommendedName>
        <fullName evidence="3">Biotin attachment protein</fullName>
    </recommendedName>
</protein>
<name>A0ABT6PSE3_9PSEU</name>
<gene>
    <name evidence="1" type="ORF">QFW96_19900</name>
</gene>
<dbReference type="EMBL" id="JASAOF010000013">
    <property type="protein sequence ID" value="MDI2030906.1"/>
    <property type="molecule type" value="Genomic_DNA"/>
</dbReference>
<evidence type="ECO:0000313" key="1">
    <source>
        <dbReference type="EMBL" id="MDI2030906.1"/>
    </source>
</evidence>
<proteinExistence type="predicted"/>
<dbReference type="Gene3D" id="2.40.50.100">
    <property type="match status" value="1"/>
</dbReference>
<accession>A0ABT6PSE3</accession>
<organism evidence="1 2">
    <name type="scientific">Saccharopolyspora ipomoeae</name>
    <dbReference type="NCBI Taxonomy" id="3042027"/>
    <lineage>
        <taxon>Bacteria</taxon>
        <taxon>Bacillati</taxon>
        <taxon>Actinomycetota</taxon>
        <taxon>Actinomycetes</taxon>
        <taxon>Pseudonocardiales</taxon>
        <taxon>Pseudonocardiaceae</taxon>
        <taxon>Saccharopolyspora</taxon>
    </lineage>
</organism>
<sequence>MTELHLPGARPGPDRWVVVRWLVPDGSRVRAGQPLAELRPADSDGPGIRVRALATGTAWHQVRAGEVLSVGQVLGLID</sequence>
<dbReference type="SUPFAM" id="SSF51230">
    <property type="entry name" value="Single hybrid motif"/>
    <property type="match status" value="1"/>
</dbReference>
<reference evidence="1 2" key="1">
    <citation type="submission" date="2023-04" db="EMBL/GenBank/DDBJ databases">
        <title>Draft genome sequence of Saccharopolyspora sp. TS4A08 isolated from sweet potato rhizospheric soil.</title>
        <authorList>
            <person name="Suksaard P."/>
            <person name="Duangmal K."/>
        </authorList>
    </citation>
    <scope>NUCLEOTIDE SEQUENCE [LARGE SCALE GENOMIC DNA]</scope>
    <source>
        <strain evidence="1 2">TS4A08</strain>
    </source>
</reference>